<evidence type="ECO:0000256" key="7">
    <source>
        <dbReference type="SAM" id="Phobius"/>
    </source>
</evidence>
<dbReference type="SUPFAM" id="SSF101936">
    <property type="entry name" value="DNA-binding pseudobarrel domain"/>
    <property type="match status" value="1"/>
</dbReference>
<keyword evidence="9" id="KW-1185">Reference proteome</keyword>
<name>A0A445AFJ5_ARAHY</name>
<evidence type="ECO:0008006" key="10">
    <source>
        <dbReference type="Google" id="ProtNLM"/>
    </source>
</evidence>
<keyword evidence="2" id="KW-0805">Transcription regulation</keyword>
<evidence type="ECO:0000256" key="3">
    <source>
        <dbReference type="ARBA" id="ARBA00023125"/>
    </source>
</evidence>
<dbReference type="InterPro" id="IPR050655">
    <property type="entry name" value="Plant_B3_domain"/>
</dbReference>
<keyword evidence="7" id="KW-1133">Transmembrane helix</keyword>
<keyword evidence="4" id="KW-0804">Transcription</keyword>
<dbReference type="GO" id="GO:0005634">
    <property type="term" value="C:nucleus"/>
    <property type="evidence" value="ECO:0007669"/>
    <property type="project" value="UniProtKB-SubCell"/>
</dbReference>
<dbReference type="GO" id="GO:0003677">
    <property type="term" value="F:DNA binding"/>
    <property type="evidence" value="ECO:0007669"/>
    <property type="project" value="UniProtKB-KW"/>
</dbReference>
<gene>
    <name evidence="8" type="ORF">Ahy_B02g058846</name>
</gene>
<evidence type="ECO:0000256" key="4">
    <source>
        <dbReference type="ARBA" id="ARBA00023163"/>
    </source>
</evidence>
<feature type="transmembrane region" description="Helical" evidence="7">
    <location>
        <begin position="214"/>
        <end position="233"/>
    </location>
</feature>
<evidence type="ECO:0000313" key="9">
    <source>
        <dbReference type="Proteomes" id="UP000289738"/>
    </source>
</evidence>
<keyword evidence="3" id="KW-0238">DNA-binding</keyword>
<feature type="transmembrane region" description="Helical" evidence="7">
    <location>
        <begin position="183"/>
        <end position="202"/>
    </location>
</feature>
<reference evidence="8 9" key="1">
    <citation type="submission" date="2019-01" db="EMBL/GenBank/DDBJ databases">
        <title>Sequencing of cultivated peanut Arachis hypogaea provides insights into genome evolution and oil improvement.</title>
        <authorList>
            <person name="Chen X."/>
        </authorList>
    </citation>
    <scope>NUCLEOTIDE SEQUENCE [LARGE SCALE GENOMIC DNA]</scope>
    <source>
        <strain evidence="9">cv. Fuhuasheng</strain>
        <tissue evidence="8">Leaves</tissue>
    </source>
</reference>
<dbReference type="Proteomes" id="UP000289738">
    <property type="component" value="Chromosome B02"/>
</dbReference>
<organism evidence="8 9">
    <name type="scientific">Arachis hypogaea</name>
    <name type="common">Peanut</name>
    <dbReference type="NCBI Taxonomy" id="3818"/>
    <lineage>
        <taxon>Eukaryota</taxon>
        <taxon>Viridiplantae</taxon>
        <taxon>Streptophyta</taxon>
        <taxon>Embryophyta</taxon>
        <taxon>Tracheophyta</taxon>
        <taxon>Spermatophyta</taxon>
        <taxon>Magnoliopsida</taxon>
        <taxon>eudicotyledons</taxon>
        <taxon>Gunneridae</taxon>
        <taxon>Pentapetalae</taxon>
        <taxon>rosids</taxon>
        <taxon>fabids</taxon>
        <taxon>Fabales</taxon>
        <taxon>Fabaceae</taxon>
        <taxon>Papilionoideae</taxon>
        <taxon>50 kb inversion clade</taxon>
        <taxon>dalbergioids sensu lato</taxon>
        <taxon>Dalbergieae</taxon>
        <taxon>Pterocarpus clade</taxon>
        <taxon>Arachis</taxon>
    </lineage>
</organism>
<keyword evidence="7" id="KW-0472">Membrane</keyword>
<dbReference type="PANTHER" id="PTHR31920:SF132">
    <property type="entry name" value="TF-B3 DOMAIN-CONTAINING PROTEIN"/>
    <property type="match status" value="1"/>
</dbReference>
<dbReference type="Gene3D" id="2.40.330.10">
    <property type="entry name" value="DNA-binding pseudobarrel domain"/>
    <property type="match status" value="2"/>
</dbReference>
<keyword evidence="7" id="KW-0812">Transmembrane</keyword>
<feature type="compositionally biased region" description="Polar residues" evidence="6">
    <location>
        <begin position="125"/>
        <end position="140"/>
    </location>
</feature>
<proteinExistence type="predicted"/>
<evidence type="ECO:0000256" key="1">
    <source>
        <dbReference type="ARBA" id="ARBA00004123"/>
    </source>
</evidence>
<dbReference type="AlphaFoldDB" id="A0A445AFJ5"/>
<comment type="subcellular location">
    <subcellularLocation>
        <location evidence="1">Nucleus</location>
    </subcellularLocation>
</comment>
<dbReference type="PANTHER" id="PTHR31920">
    <property type="entry name" value="B3 DOMAIN-CONTAINING"/>
    <property type="match status" value="1"/>
</dbReference>
<evidence type="ECO:0000256" key="5">
    <source>
        <dbReference type="ARBA" id="ARBA00023242"/>
    </source>
</evidence>
<protein>
    <recommendedName>
        <fullName evidence="10">TF-B3 domain-containing protein</fullName>
    </recommendedName>
</protein>
<dbReference type="InterPro" id="IPR015300">
    <property type="entry name" value="DNA-bd_pseudobarrel_sf"/>
</dbReference>
<evidence type="ECO:0000256" key="2">
    <source>
        <dbReference type="ARBA" id="ARBA00023015"/>
    </source>
</evidence>
<evidence type="ECO:0000256" key="6">
    <source>
        <dbReference type="SAM" id="MobiDB-lite"/>
    </source>
</evidence>
<sequence>MDAGRRRLPHALGHIGRNNDVVRVIKPAGEPSQPLHIPFPNDLLPKSSKHVYLTVSDGVHRTYKIGCSANVLGEITLERGWERFYCDYKLRPNDFLLLKHKGLDDFDVRIFESPGVERSYVPSGGESSNRGTPQVPNTLPNTPPLHQPRTGCINIPRSAAASEVAQTFHSDHPFFVMHITRRLLGVHFLISIVLLMFVSPSLSTIYTCYIGNVGPHYLCCFYVGGYVVIVRLCRVGIVHPNVPHFGHDVGDNVMVTLRAGDISVRAAYSRYGGKRRGNYGTITGGWGEFLKLCNINDDQLAIFEISRTNPEVVLLVQFVDYE</sequence>
<accession>A0A445AFJ5</accession>
<feature type="region of interest" description="Disordered" evidence="6">
    <location>
        <begin position="119"/>
        <end position="143"/>
    </location>
</feature>
<dbReference type="EMBL" id="SDMP01000012">
    <property type="protein sequence ID" value="RYR25191.1"/>
    <property type="molecule type" value="Genomic_DNA"/>
</dbReference>
<evidence type="ECO:0000313" key="8">
    <source>
        <dbReference type="EMBL" id="RYR25191.1"/>
    </source>
</evidence>
<comment type="caution">
    <text evidence="8">The sequence shown here is derived from an EMBL/GenBank/DDBJ whole genome shotgun (WGS) entry which is preliminary data.</text>
</comment>
<keyword evidence="5" id="KW-0539">Nucleus</keyword>